<proteinExistence type="predicted"/>
<dbReference type="RefSeq" id="WP_005899062.1">
    <property type="nucleotide sequence ID" value="NZ_KQ235737.1"/>
</dbReference>
<dbReference type="AlphaFoldDB" id="A0A0M1VTG8"/>
<evidence type="ECO:0008006" key="3">
    <source>
        <dbReference type="Google" id="ProtNLM"/>
    </source>
</evidence>
<reference evidence="1 2" key="1">
    <citation type="submission" date="2011-10" db="EMBL/GenBank/DDBJ databases">
        <title>The Genome Sequence of Fusobacterium sp. 4_1_13.</title>
        <authorList>
            <consortium name="The Broad Institute Genome Sequencing Platform"/>
            <person name="Earl A."/>
            <person name="Ward D."/>
            <person name="Feldgarden M."/>
            <person name="Gevers D."/>
            <person name="Strauss J."/>
            <person name="Ambrose C."/>
            <person name="Allen-Vercoe E."/>
            <person name="Young S.K."/>
            <person name="Zeng Q."/>
            <person name="Gargeya S."/>
            <person name="Fitzgerald M."/>
            <person name="Haas B."/>
            <person name="Abouelleil A."/>
            <person name="Alvarado L."/>
            <person name="Arachchi H.M."/>
            <person name="Berlin A."/>
            <person name="Brown A."/>
            <person name="Chapman S.B."/>
            <person name="Chen Z."/>
            <person name="Dunbar C."/>
            <person name="Freedman E."/>
            <person name="Gearin G."/>
            <person name="Goldberg J."/>
            <person name="Griggs A."/>
            <person name="Gujja S."/>
            <person name="Heiman D."/>
            <person name="Howarth C."/>
            <person name="Larson L."/>
            <person name="Lui A."/>
            <person name="MacDonald P.J."/>
            <person name="Montmayeur A."/>
            <person name="Murphy C."/>
            <person name="Neiman D."/>
            <person name="Pearson M."/>
            <person name="Priest M."/>
            <person name="Roberts A."/>
            <person name="Saif S."/>
            <person name="Shea T."/>
            <person name="Shenoy N."/>
            <person name="Sisk P."/>
            <person name="Stolte C."/>
            <person name="Sykes S."/>
            <person name="Wortman J."/>
            <person name="Nusbaum C."/>
            <person name="Birren B."/>
        </authorList>
    </citation>
    <scope>NUCLEOTIDE SEQUENCE [LARGE SCALE GENOMIC DNA]</scope>
    <source>
        <strain evidence="1 2">4_1_13</strain>
    </source>
</reference>
<protein>
    <recommendedName>
        <fullName evidence="3">Phage tail assembly protein</fullName>
    </recommendedName>
</protein>
<comment type="caution">
    <text evidence="1">The sequence shown here is derived from an EMBL/GenBank/DDBJ whole genome shotgun (WGS) entry which is preliminary data.</text>
</comment>
<dbReference type="EMBL" id="ACDE02000019">
    <property type="protein sequence ID" value="EEO39975.2"/>
    <property type="molecule type" value="Genomic_DNA"/>
</dbReference>
<evidence type="ECO:0000313" key="1">
    <source>
        <dbReference type="EMBL" id="EEO39975.2"/>
    </source>
</evidence>
<evidence type="ECO:0000313" key="2">
    <source>
        <dbReference type="Proteomes" id="UP000004925"/>
    </source>
</evidence>
<name>A0A0M1VTG8_FUSVC</name>
<organism evidence="1 2">
    <name type="scientific">Fusobacterium vincentii 4_1_13</name>
    <dbReference type="NCBI Taxonomy" id="469606"/>
    <lineage>
        <taxon>Bacteria</taxon>
        <taxon>Fusobacteriati</taxon>
        <taxon>Fusobacteriota</taxon>
        <taxon>Fusobacteriia</taxon>
        <taxon>Fusobacteriales</taxon>
        <taxon>Fusobacteriaceae</taxon>
        <taxon>Fusobacterium</taxon>
    </lineage>
</organism>
<sequence length="111" mass="12408">MKIKNKIKCIKNGVEVEIDEINISKENFTPKSILDSEREFLLTGGIFPQGDMENSRGYLGYVAAKMINCSYDDLVEKLTGREYLEVTNEVKGLFNGVGLESLAAKILENQS</sequence>
<dbReference type="Proteomes" id="UP000004925">
    <property type="component" value="Unassembled WGS sequence"/>
</dbReference>
<gene>
    <name evidence="1" type="ORF">FSCG_00688</name>
</gene>
<accession>A0A0M1VTG8</accession>